<keyword evidence="3" id="KW-0067">ATP-binding</keyword>
<reference evidence="4 5" key="1">
    <citation type="submission" date="2017-04" db="EMBL/GenBank/DDBJ databases">
        <authorList>
            <person name="Afonso C.L."/>
            <person name="Miller P.J."/>
            <person name="Scott M.A."/>
            <person name="Spackman E."/>
            <person name="Goraichik I."/>
            <person name="Dimitrov K.M."/>
            <person name="Suarez D.L."/>
            <person name="Swayne D.E."/>
        </authorList>
    </citation>
    <scope>NUCLEOTIDE SEQUENCE [LARGE SCALE GENOMIC DNA]</scope>
    <source>
        <strain evidence="5">XA(T)</strain>
        <plasmid evidence="5">Plasmid unnamed1</plasmid>
    </source>
</reference>
<dbReference type="InterPro" id="IPR036291">
    <property type="entry name" value="NAD(P)-bd_dom_sf"/>
</dbReference>
<protein>
    <submittedName>
        <fullName evidence="4">Uncharacterized protein</fullName>
    </submittedName>
</protein>
<dbReference type="AlphaFoldDB" id="A0A1X9M031"/>
<dbReference type="Pfam" id="PF13607">
    <property type="entry name" value="Succ_CoA_lig"/>
    <property type="match status" value="1"/>
</dbReference>
<dbReference type="InterPro" id="IPR016102">
    <property type="entry name" value="Succinyl-CoA_synth-like"/>
</dbReference>
<evidence type="ECO:0000256" key="2">
    <source>
        <dbReference type="ARBA" id="ARBA00022741"/>
    </source>
</evidence>
<dbReference type="SUPFAM" id="SSF52210">
    <property type="entry name" value="Succinyl-CoA synthetase domains"/>
    <property type="match status" value="2"/>
</dbReference>
<dbReference type="SUPFAM" id="SSF51735">
    <property type="entry name" value="NAD(P)-binding Rossmann-fold domains"/>
    <property type="match status" value="1"/>
</dbReference>
<name>A0A1X9M031_9MICO</name>
<evidence type="ECO:0000313" key="4">
    <source>
        <dbReference type="EMBL" id="ARJ07680.1"/>
    </source>
</evidence>
<gene>
    <name evidence="4" type="ORF">B5808_20115</name>
</gene>
<sequence>MSDLSFFHEPRSVAVIGASSDPEKIGGRPIKYMLERGFTGRLYPINPSRDRIQGIQAYPDLDSLDEAPDVAIIAVSGASAVAQVVRCAEVGVKGCVIMASGFGETGDAQGLAWQSEMLDAAARSGMRIVGPNSQGLADFASGSILSFSTLFTEQPPQDGSIAIVSQSGALCSVPYGLLREAGLGVRYAHATGNDIDVTAAELAVEVLKDPEVRLLLLYLEGISDLEPLAEVARVALEADVPVVALKGGRSEAGQKAAASHTGALATEEAVVDVFLEKHGIWRARSTGDLVAAAPLYLRRERPRGDEIAIVSNSGAICVLAADAAGEEGLPLTVLSAETRADLTAALPSFASVENPIDVTAALLTDSSLFGKVLPILGRDGGVDACVVGIPVAGKGYDVERFARDVAAFEADTDIPVVMVVPQSSIARVFRERGILVFPDEAQAIRGLAQYLRHHALIERARARRVDPGGRAHPDGPAVTLNEAESLDLLERIGVPTVGRVLVGSSDEVPAALERLESERLVVKGCSSAITHKSELGLVRVNVDRDDVVRTTEEMIAILDGEGVATDGVIIAEMVKGRHEGMLGARHDPVFGPVVMVGAGGIYVESMPDVRLLLPPFSFEEAKAAIGELRIAAVLGGVRGAPAVDVDAWAEAAVRLGEAMLDPALGIRELDVNPLMLLEAVDGRGGAVAVDGVVVRSAAAAS</sequence>
<evidence type="ECO:0000313" key="5">
    <source>
        <dbReference type="Proteomes" id="UP000192775"/>
    </source>
</evidence>
<keyword evidence="4" id="KW-0614">Plasmid</keyword>
<dbReference type="Gene3D" id="3.30.470.20">
    <property type="entry name" value="ATP-grasp fold, B domain"/>
    <property type="match status" value="1"/>
</dbReference>
<keyword evidence="2" id="KW-0547">Nucleotide-binding</keyword>
<dbReference type="SUPFAM" id="SSF56059">
    <property type="entry name" value="Glutathione synthetase ATP-binding domain-like"/>
    <property type="match status" value="1"/>
</dbReference>
<dbReference type="Pfam" id="PF13380">
    <property type="entry name" value="CoA_binding_2"/>
    <property type="match status" value="1"/>
</dbReference>
<dbReference type="Proteomes" id="UP000192775">
    <property type="component" value="Plasmid unnamed1"/>
</dbReference>
<keyword evidence="5" id="KW-1185">Reference proteome</keyword>
<keyword evidence="1" id="KW-0436">Ligase</keyword>
<geneLocation type="plasmid" evidence="4">
    <name>unnamed1</name>
</geneLocation>
<dbReference type="PANTHER" id="PTHR43334:SF1">
    <property type="entry name" value="3-HYDROXYPROPIONATE--COA LIGASE [ADP-FORMING]"/>
    <property type="match status" value="1"/>
</dbReference>
<dbReference type="InterPro" id="IPR003781">
    <property type="entry name" value="CoA-bd"/>
</dbReference>
<accession>A0A1X9M031</accession>
<dbReference type="EMBL" id="CP020716">
    <property type="protein sequence ID" value="ARJ07680.1"/>
    <property type="molecule type" value="Genomic_DNA"/>
</dbReference>
<dbReference type="Pfam" id="PF13549">
    <property type="entry name" value="ATP-grasp_5"/>
    <property type="match status" value="1"/>
</dbReference>
<dbReference type="Gene3D" id="3.40.50.720">
    <property type="entry name" value="NAD(P)-binding Rossmann-like Domain"/>
    <property type="match status" value="1"/>
</dbReference>
<evidence type="ECO:0000256" key="1">
    <source>
        <dbReference type="ARBA" id="ARBA00022598"/>
    </source>
</evidence>
<dbReference type="Gene3D" id="3.40.50.261">
    <property type="entry name" value="Succinyl-CoA synthetase domains"/>
    <property type="match status" value="2"/>
</dbReference>
<dbReference type="InterPro" id="IPR051538">
    <property type="entry name" value="Acyl-CoA_Synth/Transferase"/>
</dbReference>
<dbReference type="GO" id="GO:0005524">
    <property type="term" value="F:ATP binding"/>
    <property type="evidence" value="ECO:0007669"/>
    <property type="project" value="UniProtKB-KW"/>
</dbReference>
<dbReference type="SMART" id="SM00881">
    <property type="entry name" value="CoA_binding"/>
    <property type="match status" value="1"/>
</dbReference>
<organism evidence="4 5">
    <name type="scientific">Cnuibacter physcomitrellae</name>
    <dbReference type="NCBI Taxonomy" id="1619308"/>
    <lineage>
        <taxon>Bacteria</taxon>
        <taxon>Bacillati</taxon>
        <taxon>Actinomycetota</taxon>
        <taxon>Actinomycetes</taxon>
        <taxon>Micrococcales</taxon>
        <taxon>Microbacteriaceae</taxon>
        <taxon>Cnuibacter</taxon>
    </lineage>
</organism>
<dbReference type="GO" id="GO:0016874">
    <property type="term" value="F:ligase activity"/>
    <property type="evidence" value="ECO:0007669"/>
    <property type="project" value="UniProtKB-KW"/>
</dbReference>
<dbReference type="Gene3D" id="3.30.1490.20">
    <property type="entry name" value="ATP-grasp fold, A domain"/>
    <property type="match status" value="1"/>
</dbReference>
<evidence type="ECO:0000256" key="3">
    <source>
        <dbReference type="ARBA" id="ARBA00022840"/>
    </source>
</evidence>
<proteinExistence type="predicted"/>
<dbReference type="KEGG" id="cphy:B5808_20115"/>
<dbReference type="InterPro" id="IPR013815">
    <property type="entry name" value="ATP_grasp_subdomain_1"/>
</dbReference>
<dbReference type="InterPro" id="IPR032875">
    <property type="entry name" value="Succ_CoA_lig_flav_dom"/>
</dbReference>
<dbReference type="RefSeq" id="WP_085021815.1">
    <property type="nucleotide sequence ID" value="NZ_BMHD01000003.1"/>
</dbReference>
<dbReference type="PANTHER" id="PTHR43334">
    <property type="entry name" value="ACETATE--COA LIGASE [ADP-FORMING]"/>
    <property type="match status" value="1"/>
</dbReference>